<evidence type="ECO:0000313" key="3">
    <source>
        <dbReference type="Proteomes" id="UP000770661"/>
    </source>
</evidence>
<feature type="region of interest" description="Disordered" evidence="1">
    <location>
        <begin position="1"/>
        <end position="132"/>
    </location>
</feature>
<comment type="caution">
    <text evidence="2">The sequence shown here is derived from an EMBL/GenBank/DDBJ whole genome shotgun (WGS) entry which is preliminary data.</text>
</comment>
<dbReference type="Proteomes" id="UP000770661">
    <property type="component" value="Unassembled WGS sequence"/>
</dbReference>
<accession>A0A8J5CKC9</accession>
<feature type="compositionally biased region" description="Basic and acidic residues" evidence="1">
    <location>
        <begin position="25"/>
        <end position="49"/>
    </location>
</feature>
<name>A0A8J5CKC9_CHIOP</name>
<feature type="compositionally biased region" description="Basic and acidic residues" evidence="1">
    <location>
        <begin position="83"/>
        <end position="92"/>
    </location>
</feature>
<reference evidence="2" key="1">
    <citation type="submission" date="2020-07" db="EMBL/GenBank/DDBJ databases">
        <title>The High-quality genome of the commercially important snow crab, Chionoecetes opilio.</title>
        <authorList>
            <person name="Jeong J.-H."/>
            <person name="Ryu S."/>
        </authorList>
    </citation>
    <scope>NUCLEOTIDE SEQUENCE</scope>
    <source>
        <strain evidence="2">MADBK_172401_WGS</strain>
        <tissue evidence="2">Digestive gland</tissue>
    </source>
</reference>
<feature type="compositionally biased region" description="Low complexity" evidence="1">
    <location>
        <begin position="65"/>
        <end position="75"/>
    </location>
</feature>
<dbReference type="AlphaFoldDB" id="A0A8J5CKC9"/>
<organism evidence="2 3">
    <name type="scientific">Chionoecetes opilio</name>
    <name type="common">Atlantic snow crab</name>
    <name type="synonym">Cancer opilio</name>
    <dbReference type="NCBI Taxonomy" id="41210"/>
    <lineage>
        <taxon>Eukaryota</taxon>
        <taxon>Metazoa</taxon>
        <taxon>Ecdysozoa</taxon>
        <taxon>Arthropoda</taxon>
        <taxon>Crustacea</taxon>
        <taxon>Multicrustacea</taxon>
        <taxon>Malacostraca</taxon>
        <taxon>Eumalacostraca</taxon>
        <taxon>Eucarida</taxon>
        <taxon>Decapoda</taxon>
        <taxon>Pleocyemata</taxon>
        <taxon>Brachyura</taxon>
        <taxon>Eubrachyura</taxon>
        <taxon>Majoidea</taxon>
        <taxon>Majidae</taxon>
        <taxon>Chionoecetes</taxon>
    </lineage>
</organism>
<keyword evidence="3" id="KW-1185">Reference proteome</keyword>
<sequence length="167" mass="17567">MGLEGGVTRASVWGSGGECRSWRGNRRDSDSDRHGHGRRECSRGGEKDGVPQPPALDYGVPSPAPSTSASVAVSAYRGPQSPGEDRVSEIWKRLVNPLDPSASVSSAPHLPTPASQEAEPEQRNLAAPADHRRPVGAFLLQAVVAGVQGSGGSRRGAPRSSWGIWRS</sequence>
<dbReference type="EMBL" id="JACEEZ010007508">
    <property type="protein sequence ID" value="KAG0724008.1"/>
    <property type="molecule type" value="Genomic_DNA"/>
</dbReference>
<proteinExistence type="predicted"/>
<gene>
    <name evidence="2" type="ORF">GWK47_041525</name>
</gene>
<feature type="region of interest" description="Disordered" evidence="1">
    <location>
        <begin position="146"/>
        <end position="167"/>
    </location>
</feature>
<evidence type="ECO:0000256" key="1">
    <source>
        <dbReference type="SAM" id="MobiDB-lite"/>
    </source>
</evidence>
<protein>
    <submittedName>
        <fullName evidence="2">Uncharacterized protein</fullName>
    </submittedName>
</protein>
<evidence type="ECO:0000313" key="2">
    <source>
        <dbReference type="EMBL" id="KAG0724008.1"/>
    </source>
</evidence>